<feature type="compositionally biased region" description="Polar residues" evidence="13">
    <location>
        <begin position="2177"/>
        <end position="2187"/>
    </location>
</feature>
<feature type="repeat" description="RCC1" evidence="12">
    <location>
        <begin position="3749"/>
        <end position="3800"/>
    </location>
</feature>
<dbReference type="FunFam" id="2.60.120.920:FF:000015">
    <property type="entry name" value="LOW QUALITY PROTEIN: probable E3 ubiquitin-protein ligase HERC1"/>
    <property type="match status" value="1"/>
</dbReference>
<dbReference type="Pfam" id="PF00622">
    <property type="entry name" value="SPRY"/>
    <property type="match status" value="1"/>
</dbReference>
<feature type="repeat" description="RCC1" evidence="12">
    <location>
        <begin position="3853"/>
        <end position="3904"/>
    </location>
</feature>
<evidence type="ECO:0000256" key="1">
    <source>
        <dbReference type="ARBA" id="ARBA00000885"/>
    </source>
</evidence>
<proteinExistence type="predicted"/>
<evidence type="ECO:0000256" key="4">
    <source>
        <dbReference type="ARBA" id="ARBA00012485"/>
    </source>
</evidence>
<dbReference type="GO" id="GO:0009966">
    <property type="term" value="P:regulation of signal transduction"/>
    <property type="evidence" value="ECO:0007669"/>
    <property type="project" value="UniProtKB-ARBA"/>
</dbReference>
<feature type="active site" description="Glycyl thioester intermediate" evidence="10">
    <location>
        <position position="4351"/>
    </location>
</feature>
<dbReference type="InterPro" id="IPR035983">
    <property type="entry name" value="Hect_E3_ubiquitin_ligase"/>
</dbReference>
<dbReference type="InterPro" id="IPR035768">
    <property type="entry name" value="SPRY_HERC1"/>
</dbReference>
<dbReference type="GeneID" id="115879721"/>
<keyword evidence="6" id="KW-0597">Phosphoprotein</keyword>
<keyword evidence="8" id="KW-0677">Repeat</keyword>
<accession>A0A6J2XMG4</accession>
<dbReference type="Pfam" id="PF00632">
    <property type="entry name" value="HECT"/>
    <property type="match status" value="1"/>
</dbReference>
<dbReference type="PRINTS" id="PR00633">
    <property type="entry name" value="RCCNDNSATION"/>
</dbReference>
<evidence type="ECO:0000256" key="8">
    <source>
        <dbReference type="ARBA" id="ARBA00022737"/>
    </source>
</evidence>
<evidence type="ECO:0000256" key="6">
    <source>
        <dbReference type="ARBA" id="ARBA00022553"/>
    </source>
</evidence>
<dbReference type="SUPFAM" id="SSF50985">
    <property type="entry name" value="RCC1/BLIP-II"/>
    <property type="match status" value="2"/>
</dbReference>
<dbReference type="Gene3D" id="2.60.120.920">
    <property type="match status" value="1"/>
</dbReference>
<feature type="repeat" description="RCC1" evidence="12">
    <location>
        <begin position="663"/>
        <end position="715"/>
    </location>
</feature>
<dbReference type="Gene3D" id="2.130.10.10">
    <property type="entry name" value="YVTN repeat-like/Quinoprotein amine dehydrogenase"/>
    <property type="match status" value="1"/>
</dbReference>
<dbReference type="PANTHER" id="PTHR22872">
    <property type="entry name" value="BTK-BINDING PROTEIN-RELATED"/>
    <property type="match status" value="1"/>
</dbReference>
<dbReference type="EC" id="2.3.2.26" evidence="4"/>
<comment type="subcellular location">
    <subcellularLocation>
        <location evidence="2">Cytoplasm</location>
    </subcellularLocation>
</comment>
<feature type="repeat" description="WD" evidence="11">
    <location>
        <begin position="2992"/>
        <end position="3033"/>
    </location>
</feature>
<feature type="repeat" description="RCC1" evidence="12">
    <location>
        <begin position="612"/>
        <end position="662"/>
    </location>
</feature>
<keyword evidence="9 10" id="KW-0833">Ubl conjugation pathway</keyword>
<dbReference type="Gene3D" id="3.30.2160.10">
    <property type="entry name" value="Hect, E3 ligase catalytic domain"/>
    <property type="match status" value="1"/>
</dbReference>
<feature type="repeat" description="RCC1" evidence="12">
    <location>
        <begin position="3644"/>
        <end position="3695"/>
    </location>
</feature>
<dbReference type="Gene3D" id="2.130.10.30">
    <property type="entry name" value="Regulator of chromosome condensation 1/beta-lactamase-inhibitor protein II"/>
    <property type="match status" value="3"/>
</dbReference>
<evidence type="ECO:0000256" key="12">
    <source>
        <dbReference type="PROSITE-ProRule" id="PRU00235"/>
    </source>
</evidence>
<dbReference type="CDD" id="cd00078">
    <property type="entry name" value="HECTc"/>
    <property type="match status" value="1"/>
</dbReference>
<protein>
    <recommendedName>
        <fullName evidence="4">HECT-type E3 ubiquitin transferase</fullName>
        <ecNumber evidence="4">2.3.2.26</ecNumber>
    </recommendedName>
</protein>
<keyword evidence="7" id="KW-0808">Transferase</keyword>
<dbReference type="Gene3D" id="3.30.2410.10">
    <property type="entry name" value="Hect, E3 ligase catalytic domain"/>
    <property type="match status" value="1"/>
</dbReference>
<dbReference type="Proteomes" id="UP000504635">
    <property type="component" value="Unplaced"/>
</dbReference>
<dbReference type="SMART" id="SM00119">
    <property type="entry name" value="HECTc"/>
    <property type="match status" value="1"/>
</dbReference>
<gene>
    <name evidence="17" type="primary">LOC115879721</name>
</gene>
<dbReference type="InterPro" id="IPR051625">
    <property type="entry name" value="Signaling_Regulatory_Domain"/>
</dbReference>
<evidence type="ECO:0000256" key="10">
    <source>
        <dbReference type="PROSITE-ProRule" id="PRU00104"/>
    </source>
</evidence>
<evidence type="ECO:0000256" key="7">
    <source>
        <dbReference type="ARBA" id="ARBA00022679"/>
    </source>
</evidence>
<dbReference type="InterPro" id="IPR013320">
    <property type="entry name" value="ConA-like_dom_sf"/>
</dbReference>
<dbReference type="InterPro" id="IPR001680">
    <property type="entry name" value="WD40_rpt"/>
</dbReference>
<dbReference type="SMART" id="SM00449">
    <property type="entry name" value="SPRY"/>
    <property type="match status" value="1"/>
</dbReference>
<evidence type="ECO:0000256" key="9">
    <source>
        <dbReference type="ARBA" id="ARBA00022786"/>
    </source>
</evidence>
<dbReference type="InterPro" id="IPR009091">
    <property type="entry name" value="RCC1/BLIP-II"/>
</dbReference>
<dbReference type="InParanoid" id="A0A6J2XMG4"/>
<dbReference type="Pfam" id="PF00400">
    <property type="entry name" value="WD40"/>
    <property type="match status" value="3"/>
</dbReference>
<dbReference type="InterPro" id="IPR003877">
    <property type="entry name" value="SPRY_dom"/>
</dbReference>
<comment type="pathway">
    <text evidence="3">Protein modification; protein ubiquitination.</text>
</comment>
<evidence type="ECO:0000256" key="2">
    <source>
        <dbReference type="ARBA" id="ARBA00004496"/>
    </source>
</evidence>
<dbReference type="PROSITE" id="PS00626">
    <property type="entry name" value="RCC1_2"/>
    <property type="match status" value="3"/>
</dbReference>
<dbReference type="Gene3D" id="3.90.1750.10">
    <property type="entry name" value="Hect, E3 ligase catalytic domains"/>
    <property type="match status" value="1"/>
</dbReference>
<dbReference type="PROSITE" id="PS50188">
    <property type="entry name" value="B302_SPRY"/>
    <property type="match status" value="1"/>
</dbReference>
<evidence type="ECO:0000256" key="13">
    <source>
        <dbReference type="SAM" id="MobiDB-lite"/>
    </source>
</evidence>
<dbReference type="InterPro" id="IPR000569">
    <property type="entry name" value="HECT_dom"/>
</dbReference>
<dbReference type="SMART" id="SM00320">
    <property type="entry name" value="WD40"/>
    <property type="match status" value="7"/>
</dbReference>
<dbReference type="InterPro" id="IPR043136">
    <property type="entry name" value="B30.2/SPRY_sf"/>
</dbReference>
<feature type="repeat" description="RCC1" evidence="12">
    <location>
        <begin position="560"/>
        <end position="611"/>
    </location>
</feature>
<feature type="repeat" description="RCC1" evidence="12">
    <location>
        <begin position="353"/>
        <end position="402"/>
    </location>
</feature>
<dbReference type="CDD" id="cd14401">
    <property type="entry name" value="UBA_HERC1"/>
    <property type="match status" value="1"/>
</dbReference>
<feature type="region of interest" description="Disordered" evidence="13">
    <location>
        <begin position="2305"/>
        <end position="2329"/>
    </location>
</feature>
<evidence type="ECO:0000313" key="17">
    <source>
        <dbReference type="RefSeq" id="XP_030752542.1"/>
    </source>
</evidence>
<keyword evidence="5" id="KW-0963">Cytoplasm</keyword>
<dbReference type="SUPFAM" id="SSF56204">
    <property type="entry name" value="Hect, E3 ligase catalytic domain"/>
    <property type="match status" value="1"/>
</dbReference>
<evidence type="ECO:0000313" key="16">
    <source>
        <dbReference type="Proteomes" id="UP000504635"/>
    </source>
</evidence>
<dbReference type="SUPFAM" id="SSF50978">
    <property type="entry name" value="WD40 repeat-like"/>
    <property type="match status" value="1"/>
</dbReference>
<feature type="repeat" description="WD" evidence="11">
    <location>
        <begin position="3187"/>
        <end position="3228"/>
    </location>
</feature>
<comment type="catalytic activity">
    <reaction evidence="1">
        <text>S-ubiquitinyl-[E2 ubiquitin-conjugating enzyme]-L-cysteine + [acceptor protein]-L-lysine = [E2 ubiquitin-conjugating enzyme]-L-cysteine + N(6)-ubiquitinyl-[acceptor protein]-L-lysine.</text>
        <dbReference type="EC" id="2.3.2.26"/>
    </reaction>
</comment>
<dbReference type="FunFam" id="3.30.2410.10:FF:000006">
    <property type="entry name" value="probable E3 ubiquitin-protein ligase HERC1 isoform X2"/>
    <property type="match status" value="1"/>
</dbReference>
<dbReference type="InterPro" id="IPR015943">
    <property type="entry name" value="WD40/YVTN_repeat-like_dom_sf"/>
</dbReference>
<dbReference type="Pfam" id="PF00415">
    <property type="entry name" value="RCC1"/>
    <property type="match status" value="6"/>
</dbReference>
<dbReference type="Pfam" id="PF13540">
    <property type="entry name" value="RCC1_2"/>
    <property type="match status" value="1"/>
</dbReference>
<dbReference type="RefSeq" id="XP_030752542.1">
    <property type="nucleotide sequence ID" value="XM_030896682.1"/>
</dbReference>
<dbReference type="OrthoDB" id="239701at2759"/>
<dbReference type="KEGG" id="soy:115879721"/>
<dbReference type="PROSITE" id="PS50012">
    <property type="entry name" value="RCC1_3"/>
    <property type="match status" value="11"/>
</dbReference>
<feature type="domain" description="HECT" evidence="15">
    <location>
        <begin position="4041"/>
        <end position="4388"/>
    </location>
</feature>
<dbReference type="PROSITE" id="PS50237">
    <property type="entry name" value="HECT"/>
    <property type="match status" value="1"/>
</dbReference>
<feature type="repeat" description="RCC1" evidence="12">
    <location>
        <begin position="403"/>
        <end position="455"/>
    </location>
</feature>
<evidence type="ECO:0000256" key="5">
    <source>
        <dbReference type="ARBA" id="ARBA00022490"/>
    </source>
</evidence>
<feature type="repeat" description="RCC1" evidence="12">
    <location>
        <begin position="3696"/>
        <end position="3747"/>
    </location>
</feature>
<name>A0A6J2XMG4_SITOR</name>
<dbReference type="PROSITE" id="PS50294">
    <property type="entry name" value="WD_REPEATS_REGION"/>
    <property type="match status" value="2"/>
</dbReference>
<feature type="domain" description="B30.2/SPRY" evidence="14">
    <location>
        <begin position="1720"/>
        <end position="1903"/>
    </location>
</feature>
<dbReference type="InterPro" id="IPR001870">
    <property type="entry name" value="B30.2/SPRY"/>
</dbReference>
<dbReference type="InterPro" id="IPR036322">
    <property type="entry name" value="WD40_repeat_dom_sf"/>
</dbReference>
<evidence type="ECO:0000256" key="3">
    <source>
        <dbReference type="ARBA" id="ARBA00004906"/>
    </source>
</evidence>
<reference evidence="17" key="1">
    <citation type="submission" date="2025-08" db="UniProtKB">
        <authorList>
            <consortium name="RefSeq"/>
        </authorList>
    </citation>
    <scope>IDENTIFICATION</scope>
    <source>
        <tissue evidence="17">Gonads</tissue>
    </source>
</reference>
<dbReference type="GO" id="GO:0061630">
    <property type="term" value="F:ubiquitin protein ligase activity"/>
    <property type="evidence" value="ECO:0007669"/>
    <property type="project" value="UniProtKB-EC"/>
</dbReference>
<sequence>MENPSMNIELEWVEQTNSTWAQKDTDNIANRDLVQSMYDVLLQNKEVRVIPTTLSSYNDVQALPSFQYEAPTSLELTNYLNTLLTSQHQLAREICSSTQFSVLLKQRMMILKRIYYALIIKYHDKDKTSDGQAMNVKNSPVVSTVTREVLSGSQALLEIGVKTGLSLLFSLLQQNWQVSGILGIPSLCNSVLETTVSLIKKLPPLCLSNDVQLTYLGITSLEQVCDFLKNAVLHETAADSRGKLLASEILIGLALQRGSLRFLLEWIDMALDASMNQTIESELFTKAISQLEGVKPRLKNESWKKDSSEPISMYEAAIYLIEILSLMAVDYGGACSVAETTACESELGVYEKSDVFVWGSNSSSQLAEGQHEKILLPVKSKIFNQVQQIEAGQYCTFVIHWDGYVSACGRGSYGRLGLGETSNQALPKKVLLDSVVKKLSSSKGSDGHTLALTDNGHVYSWGDGDYGKLGHGNCVTYKKPERILGPFSGKTIRFINAGYRHSAAITEDGRLWTWGEGEYGRLGHGDNAGRHIPTMVTDLVDIGQVSCGSSHTLAVSRDGTKVWSFGSGDNGKLGHGEIAKVYKPKLIEALQGLIIQKVCAGTSFSVALTNMGQVYTWGTGPALGMGSADVIGLQPLLVEDLVPFRIIDISVGDNHCLALTDEFQIYAWGVNTVGQCGQGHTSSPITRPLKVMGLEGVMVRQISAGTSHSIAWTSVPAENHQITRHKPFCLDLHEKTFNYFKVFLEKYTNCFTYEKPPQPFKTREDHENFIILTLKLLCTHFHLCISANLNTNVLNKHAKELRTALFRLVDIDATEEIHNLSKEVLNIGAPLLLPLLNERVEFLHSHLSSGNSLSQGQQMLLSIILSSLEDPIHIASLLGYAVSTDKSKELDGKMTSTLMHTLLQSFTKNTEETMESILKYMAIKTNYKWQKPGNSKVCHLQKLLSSLQNHMLAHYIVSNKIQVKEISNDNDFLVNHLKSLFEFAIQVLKKGATILVVYPNSLELLYNVLLDSIAGAMLFKILNSLLLMPVAYIRIIYNPLLEVLKALDAFNQLLPSELIVENDKDGSRSETPTLAQLAEQSWIWIVDMQKTCSLLVGHCLGGMVVGELHSREELLCRNWLTSVIFSSGVENEDLGLECLEELSYVSGSNNLNSMLVTFENLSKNVQKLCKLAFDLPCQYDEACAVTQDNQESEDIFGKMLQNLEDETFEFDEEKRKMFDRITRCFFYAVLKVTGLLDKGNNAAAFKEVFKYSNTLRQKLFSLMYSSKFREQEPMEEDKDSDESKVISEDNTQLVLREIDFEIFCQKVLQRCLFLLIYVRGTKVDISLGEMESDEEVSEKPYIEFYKSERDPTLADLRHVCSLSLNYVISGTEEKAGCKADNGWSNDPAIVLKALLCHKKRAASRFEALDQLIYHLTSKEPTLTVLNCIHQQLLEGCFGFCNICNDDSCTPFHHYLEGIQSSPMEMQEKIRTIVQGIYDYLTTSLKNQVSENCEYQHLLLVTVFSLSTRYQPNDLSLIINNDLVQNLMQLVNIGNFGFQPYTKSEILTMASLRLIHILAMSCCINSKNIDIAPLEIIIGVLHNQFLKTIEIFDECCQDFVSQAFQWGNERHMGDFLLFLRVISSGSNIQRLLATKKWIYAFLTILGTFNMNLSYNSQIKVLRPKLLILQLLQIILPNLKPVHIDDALRKHIVAKLFCFLGKEIWADSSNNSFSVSFGNKFDPADDILTVKDFKESEGNVPVHDMGFDPEKCVNCTIDGSLTLIHGSGGRGYGLGLQAIKSGCYQWKILIVKENRGNEGTCIGVARLPVRDFSHRSTTDMWLYRAYSGSLYHNGERDICFQSYTQGDYITVVLDMDAKTLSFGKNGEEPKIAFENVEGMELFPCVMFYSTNPGEKVKITDMKVHGTQRDVLPGEPNLAPLHAVLAEAYIGLIRKLHNSVTWTNDVNTALKQRINKIEELFPNVETHNLDEASSRKMVDLKPELEINLEEMCSVVWPALAVIGGLDRGLRMGGYCKHKTTGKKAIVLGILKKGITTVNVQWEHDSGVSNVAISNLEFIEPEPFCTAKFTGLNCNILLQLARLSGITNEISFPLYELNEEEEEAFLPSDIKKRSSGAEEMLHSISDSQVNTKSTMEKSQMPRTVESLTNEMVSNIMGEVKRISTEKLTGSQSETILRDQNADATKNQQNDSAETEELQQKFALMEDEYIKLAFLQFAALKALGSFIMTTQFTELFLINASNSEHDVDIIKEIMHSIVDKSIDQCKLKNIITVADTERALNVLHMSYTKSKCKEDVDCQFRNIDELSSSQNDNVGSYQDASSTSISHSPGCSSFQDVSTIRVPKFPRKIIRPPSSLRAQCLNYSRAISLQPSPTSAFSTRVHRFGSSESEDNLWTIRRRSNSIPAPPIAVPLLEMGFTLKHILKALCETHSSGEVSARTINTLATWMCEHPYLEARVEPSSSNVSSFRELWNRSNDLVDQQNFIIERSQDLLRPQTTTSATNENLQRRGMGPRRRAYAEFRSLVEKVDRALQDRVRERQQFRERQHVRGEAQPLLRDLGAASGIMDDMSSQECEGATADIPTGESSSSNYVYVSKQCAVCPYCEHLSPYLDAHMLSHHPGCGALWGPGVCGYVTDGFYIICYKCKNKYLNKNKADNILLNKCPDIFFDDDDNTETDMQSLNFSISECDNLEDIKGFLGVSEKDFSLKPINFHGTDPLGTSAVTKIPPDNEKTDEIKCKSIGNQASLLSTPLQRIFAFKALSISVKILLSRQIILNVLSLLSMSTNYVSLISCLELIGLSDMAKVVRLMTLTAMNRVELSKIQSSPYFLSLRLPEDFNHLTTNLPNAANSCLKYLSVSIAALAQNEIEASNLVVNICTKDLLMAAFGVAVPKSAFAVTQALVNILSTHGGCSLMDLPKEEVCLSPSIERQNVGPLILANALSSYILSNRVAKQAKEWAAQQLFKSIATKVQMMSGSNLEQVNFADLSGSMPKQNISTLDGHDNRVSTLAWNKKTRILASAGYDGTVRLWSFVNGKIPILDSTLVFHTSINTFGNDLQGKLIGHLEWSPMGDYLAAALDSVINIWCIRKTEQSQEFDWFVEHQKEFITVMCWPKNKNENATDKDYLLVGKIDGTVTLLTVLHASKRVETLMNFSLSNAVVHMDWYHEDHYYAIGYLDGSLKLGKLDCQANIITMQAHESPISGLCWNPEGELLATISIDATCKLWKQETENIVLIYTIILTYEPTSLAWSPVIGENTGYMLLAIGTSYGTVNLWKVPPYSNSRTEIPMLMFSAQGHSYNAVTALSIHSSGMLLASGCLKGPSGVVNVWSLTNGNLVYTTTGSGGVNTNGLQWIDDNDALAVAFSRSISVTVVPYSVEDLKVNLPLATVRCSLLKKGVRGFKRAPFFKGLASLLPKILLDQYNAEKLSVSTGAQLMHSVYLKSLASLAIILNLDKVICYKLKPFNDDNKIEIQPEFHWLHTFSLGSQIAESLIKRTDLPETIINLSQVLDEDTPPSTIQNAFWTLKQDEQIMEWSSQRPQDWEIGGKCRAFLWGSDRHGQLAELGYSASAPAIVESFSVARKIVCGQNCTFVILTNGAVMACGEGSYGRLGQGNSDDLHSLSIISSLQGFVITDLATSMGSDGHSLALAESGEVFSWGDGDYGKLGHGNSDRQRRPRQIEALQNEEVVQVACGFKHSAVVTSDGKLFTFGNGDYGRLGLGSTSNKKTPEIVMSLDGYKIGQVACGLNHTACVSTDGMDVWTFGEGDFGKLGLGHTTTKSIPQKVESLCGIGIKKVGCGTNLTVFLTKKGNLFVCGVDRVPWQNLSRERPDFLPHQLSSLENYFIDDFAIGTEHVLILTSCGKVFGWGMNTEGQCGLPHVSLIRDPQIITELSDKGIRQISTGRTHSAAWTANPLPKRTPGVSQSLTFGLPKEIPPQFDHLQGLPTKSIQARLKFLYNFSDKLYSCWTFMPLSSQQAEFNVPPLEGLISPKLRPILAPRVYTLPFVRCVGKTMVQGKNYGPPVVIRRISQEGRKVKPIFIQTAKQVVDFNPHDLRLPSRAWKVKLVGEGADDAGGVFDDTITEMCQEITNNTVPLLVPTPNALNDEGFDRDKYLLNPHLTTPQYLTWFKFLGILFGVAIRTKKPLAIPLAPLIWKLIVGEPLTVEDLEDTDSMYVQTLRSIRDIDKSGVTAEYFYEIIPLQTFEGQSCTGNIVPITHGGKNIPLTFENRAQYFEQSIKFRMQEFDLQIAAIREGMSGIIPVPLLSLMTADHLEQLVCGMSHISISVLKKIVRYRELDENNQLVKWLWNILESFTDNERVLFMRFVSGRSRLPANLADLSQRFQVMKVDKAVNGLPTAQTCFFQLRLPPYTSQEIMAEKLRYSINNCRSIDMDNYMLARNTEQGNVSDEDWSFES</sequence>
<keyword evidence="11" id="KW-0853">WD repeat</keyword>
<dbReference type="InterPro" id="IPR058923">
    <property type="entry name" value="RCC1-like_dom"/>
</dbReference>
<feature type="repeat" description="RCC1" evidence="12">
    <location>
        <begin position="456"/>
        <end position="508"/>
    </location>
</feature>
<dbReference type="GO" id="GO:0005737">
    <property type="term" value="C:cytoplasm"/>
    <property type="evidence" value="ECO:0007669"/>
    <property type="project" value="UniProtKB-SubCell"/>
</dbReference>
<feature type="region of interest" description="Disordered" evidence="13">
    <location>
        <begin position="2166"/>
        <end position="2189"/>
    </location>
</feature>
<evidence type="ECO:0000259" key="14">
    <source>
        <dbReference type="PROSITE" id="PS50188"/>
    </source>
</evidence>
<dbReference type="CDD" id="cd12881">
    <property type="entry name" value="SPRY_HERC1"/>
    <property type="match status" value="1"/>
</dbReference>
<feature type="repeat" description="RCC1" evidence="12">
    <location>
        <begin position="509"/>
        <end position="558"/>
    </location>
</feature>
<dbReference type="PROSITE" id="PS50082">
    <property type="entry name" value="WD_REPEATS_2"/>
    <property type="match status" value="2"/>
</dbReference>
<dbReference type="InterPro" id="IPR000408">
    <property type="entry name" value="Reg_chr_condens"/>
</dbReference>
<organism evidence="16 17">
    <name type="scientific">Sitophilus oryzae</name>
    <name type="common">Rice weevil</name>
    <name type="synonym">Curculio oryzae</name>
    <dbReference type="NCBI Taxonomy" id="7048"/>
    <lineage>
        <taxon>Eukaryota</taxon>
        <taxon>Metazoa</taxon>
        <taxon>Ecdysozoa</taxon>
        <taxon>Arthropoda</taxon>
        <taxon>Hexapoda</taxon>
        <taxon>Insecta</taxon>
        <taxon>Pterygota</taxon>
        <taxon>Neoptera</taxon>
        <taxon>Endopterygota</taxon>
        <taxon>Coleoptera</taxon>
        <taxon>Polyphaga</taxon>
        <taxon>Cucujiformia</taxon>
        <taxon>Curculionidae</taxon>
        <taxon>Dryophthorinae</taxon>
        <taxon>Sitophilus</taxon>
    </lineage>
</organism>
<dbReference type="Pfam" id="PF25390">
    <property type="entry name" value="WD40_RLD"/>
    <property type="match status" value="1"/>
</dbReference>
<evidence type="ECO:0000256" key="11">
    <source>
        <dbReference type="PROSITE-ProRule" id="PRU00221"/>
    </source>
</evidence>
<evidence type="ECO:0000259" key="15">
    <source>
        <dbReference type="PROSITE" id="PS50237"/>
    </source>
</evidence>
<dbReference type="SUPFAM" id="SSF49899">
    <property type="entry name" value="Concanavalin A-like lectins/glucanases"/>
    <property type="match status" value="1"/>
</dbReference>
<keyword evidence="16" id="KW-1185">Reference proteome</keyword>